<sequence>MVAHGRGDGGDRAFVEARTGHMATPAIGLNQVEELDHGLGRIGRMAFQLLFGIEGSQLWQRQIGQQNATQQRGMGGQPRAHAHRTGQRCRRCDLGHIDNGAAVAHHDVAGEADFLAQARNHGLAQLGQIHGGQELEAQAQH</sequence>
<name>A0A645E727_9ZZZZ</name>
<gene>
    <name evidence="1" type="ORF">SDC9_144549</name>
</gene>
<evidence type="ECO:0000313" key="1">
    <source>
        <dbReference type="EMBL" id="MPM97376.1"/>
    </source>
</evidence>
<dbReference type="AlphaFoldDB" id="A0A645E727"/>
<reference evidence="1" key="1">
    <citation type="submission" date="2019-08" db="EMBL/GenBank/DDBJ databases">
        <authorList>
            <person name="Kucharzyk K."/>
            <person name="Murdoch R.W."/>
            <person name="Higgins S."/>
            <person name="Loffler F."/>
        </authorList>
    </citation>
    <scope>NUCLEOTIDE SEQUENCE</scope>
</reference>
<accession>A0A645E727</accession>
<organism evidence="1">
    <name type="scientific">bioreactor metagenome</name>
    <dbReference type="NCBI Taxonomy" id="1076179"/>
    <lineage>
        <taxon>unclassified sequences</taxon>
        <taxon>metagenomes</taxon>
        <taxon>ecological metagenomes</taxon>
    </lineage>
</organism>
<proteinExistence type="predicted"/>
<dbReference type="EMBL" id="VSSQ01043664">
    <property type="protein sequence ID" value="MPM97376.1"/>
    <property type="molecule type" value="Genomic_DNA"/>
</dbReference>
<comment type="caution">
    <text evidence="1">The sequence shown here is derived from an EMBL/GenBank/DDBJ whole genome shotgun (WGS) entry which is preliminary data.</text>
</comment>
<protein>
    <submittedName>
        <fullName evidence="1">Uncharacterized protein</fullName>
    </submittedName>
</protein>